<reference evidence="5" key="1">
    <citation type="journal article" date="2019" name="Int. J. Syst. Evol. Microbiol.">
        <title>The Global Catalogue of Microorganisms (GCM) 10K type strain sequencing project: providing services to taxonomists for standard genome sequencing and annotation.</title>
        <authorList>
            <consortium name="The Broad Institute Genomics Platform"/>
            <consortium name="The Broad Institute Genome Sequencing Center for Infectious Disease"/>
            <person name="Wu L."/>
            <person name="Ma J."/>
        </authorList>
    </citation>
    <scope>NUCLEOTIDE SEQUENCE [LARGE SCALE GENOMIC DNA]</scope>
    <source>
        <strain evidence="5">JCM 3369</strain>
    </source>
</reference>
<dbReference type="PANTHER" id="PTHR42736:SF1">
    <property type="entry name" value="PROTEIN-GLUTAMINE GAMMA-GLUTAMYLTRANSFERASE"/>
    <property type="match status" value="1"/>
</dbReference>
<keyword evidence="5" id="KW-1185">Reference proteome</keyword>
<dbReference type="InterPro" id="IPR052901">
    <property type="entry name" value="Bact_TGase-like"/>
</dbReference>
<dbReference type="EMBL" id="JBHSGF010000002">
    <property type="protein sequence ID" value="MFC4554211.1"/>
    <property type="molecule type" value="Genomic_DNA"/>
</dbReference>
<organism evidence="4 5">
    <name type="scientific">Georgenia faecalis</name>
    <dbReference type="NCBI Taxonomy" id="2483799"/>
    <lineage>
        <taxon>Bacteria</taxon>
        <taxon>Bacillati</taxon>
        <taxon>Actinomycetota</taxon>
        <taxon>Actinomycetes</taxon>
        <taxon>Micrococcales</taxon>
        <taxon>Bogoriellaceae</taxon>
        <taxon>Georgenia</taxon>
    </lineage>
</organism>
<evidence type="ECO:0000313" key="4">
    <source>
        <dbReference type="EMBL" id="MFC4554211.1"/>
    </source>
</evidence>
<comment type="caution">
    <text evidence="4">The sequence shown here is derived from an EMBL/GenBank/DDBJ whole genome shotgun (WGS) entry which is preliminary data.</text>
</comment>
<feature type="transmembrane region" description="Helical" evidence="2">
    <location>
        <begin position="117"/>
        <end position="136"/>
    </location>
</feature>
<evidence type="ECO:0000259" key="3">
    <source>
        <dbReference type="SMART" id="SM00460"/>
    </source>
</evidence>
<feature type="region of interest" description="Disordered" evidence="1">
    <location>
        <begin position="554"/>
        <end position="601"/>
    </location>
</feature>
<dbReference type="Pfam" id="PF01841">
    <property type="entry name" value="Transglut_core"/>
    <property type="match status" value="1"/>
</dbReference>
<feature type="transmembrane region" description="Helical" evidence="2">
    <location>
        <begin position="611"/>
        <end position="635"/>
    </location>
</feature>
<keyword evidence="2" id="KW-0472">Membrane</keyword>
<dbReference type="SMART" id="SM00460">
    <property type="entry name" value="TGc"/>
    <property type="match status" value="1"/>
</dbReference>
<dbReference type="Pfam" id="PF11992">
    <property type="entry name" value="TgpA_N"/>
    <property type="match status" value="1"/>
</dbReference>
<evidence type="ECO:0000256" key="2">
    <source>
        <dbReference type="SAM" id="Phobius"/>
    </source>
</evidence>
<dbReference type="InterPro" id="IPR038765">
    <property type="entry name" value="Papain-like_cys_pep_sf"/>
</dbReference>
<keyword evidence="2" id="KW-1133">Transmembrane helix</keyword>
<dbReference type="PANTHER" id="PTHR42736">
    <property type="entry name" value="PROTEIN-GLUTAMINE GAMMA-GLUTAMYLTRANSFERASE"/>
    <property type="match status" value="1"/>
</dbReference>
<dbReference type="InterPro" id="IPR002931">
    <property type="entry name" value="Transglutaminase-like"/>
</dbReference>
<accession>A0ABV9D715</accession>
<keyword evidence="2" id="KW-0812">Transmembrane</keyword>
<protein>
    <submittedName>
        <fullName evidence="4">TransglutaminaseTgpA domain-containing protein</fullName>
    </submittedName>
</protein>
<feature type="transmembrane region" description="Helical" evidence="2">
    <location>
        <begin position="12"/>
        <end position="29"/>
    </location>
</feature>
<feature type="transmembrane region" description="Helical" evidence="2">
    <location>
        <begin position="60"/>
        <end position="80"/>
    </location>
</feature>
<feature type="transmembrane region" description="Helical" evidence="2">
    <location>
        <begin position="35"/>
        <end position="53"/>
    </location>
</feature>
<dbReference type="Proteomes" id="UP001595955">
    <property type="component" value="Unassembled WGS sequence"/>
</dbReference>
<dbReference type="RefSeq" id="WP_122824752.1">
    <property type="nucleotide sequence ID" value="NZ_CP033325.1"/>
</dbReference>
<feature type="domain" description="Transglutaminase-like" evidence="3">
    <location>
        <begin position="486"/>
        <end position="556"/>
    </location>
</feature>
<gene>
    <name evidence="4" type="ORF">ACFO3F_03030</name>
</gene>
<evidence type="ECO:0000256" key="1">
    <source>
        <dbReference type="SAM" id="MobiDB-lite"/>
    </source>
</evidence>
<sequence>MRAHERARWDEAVLAALATFAAAWPITALVRADPWIAPLVVVLAVVVVVGSLARALRVPGWAVVTLQAGATALVVAWTSLGEHLWFGLPGPDALAEAVALLREGASTIRTETVPAPATAGLVLLVLAGVAVVALVVDAVGVTGRAPALAGVPLLLTSAITASNTGEPLHPRFFLVPALAWLLLLGRHGTGRVRAWARAGTARTSVDVPAAVAGGAQRHSSTARWVGAVTLLAAVAVPAALPHLPPTALVDGLGRAGAGGGTGQVTFTETLDLAADLASRSTAPVIRYRSAEGSVPPLRVTVSTMYEAGQWWPSEREAATTPAPQVPAPAGLDPGLPLDTDTLTVIENGLRSPQVAVPHPLVGADFGEIPWGVDPATQTAVIAGQADSYEVSYLRMPALALPETVGEAPPGPGLPDAVVDDPFTTHVDPASEERVEALTAEVVGDLTNEVEIARAIQDHLRGPLYTYSLTLAEREADGPPIDPISHFLVTRQGYCTQFATAMVMMARASGIPARLAVGFLPGTTSEDGTRTIVAADAHAWPELFITGLGWTRFEPTPAQRSGPAPVYVTPGGDVATPAPDPTAGADAPSAAPGADAGATPPAGGAPAWVGDVLAWAGATLGVLAVIALAASVVPAAGRWRRESWRRTARTDAERVEGEWHLLTTSLADLGVPAPAGTTVRQARAYYARAADLDPSAAAALTRVTERVEASRYAAAGAPAGTIADDVARVVDRRAAALPPRERWAARLWPRSGVEQLRSLAGAVTAAGTRVGAGLRRRRRTT</sequence>
<name>A0ABV9D715_9MICO</name>
<feature type="compositionally biased region" description="Low complexity" evidence="1">
    <location>
        <begin position="574"/>
        <end position="601"/>
    </location>
</feature>
<proteinExistence type="predicted"/>
<feature type="transmembrane region" description="Helical" evidence="2">
    <location>
        <begin position="224"/>
        <end position="243"/>
    </location>
</feature>
<dbReference type="Gene3D" id="3.10.620.30">
    <property type="match status" value="1"/>
</dbReference>
<evidence type="ECO:0000313" key="5">
    <source>
        <dbReference type="Proteomes" id="UP001595955"/>
    </source>
</evidence>
<dbReference type="SUPFAM" id="SSF54001">
    <property type="entry name" value="Cysteine proteinases"/>
    <property type="match status" value="1"/>
</dbReference>
<dbReference type="InterPro" id="IPR021878">
    <property type="entry name" value="TgpA_N"/>
</dbReference>